<comment type="caution">
    <text evidence="9">The sequence shown here is derived from an EMBL/GenBank/DDBJ whole genome shotgun (WGS) entry which is preliminary data.</text>
</comment>
<name>A0ABV8LWA7_9ACTN</name>
<feature type="transmembrane region" description="Helical" evidence="7">
    <location>
        <begin position="410"/>
        <end position="430"/>
    </location>
</feature>
<feature type="transmembrane region" description="Helical" evidence="7">
    <location>
        <begin position="670"/>
        <end position="697"/>
    </location>
</feature>
<evidence type="ECO:0000256" key="3">
    <source>
        <dbReference type="ARBA" id="ARBA00022692"/>
    </source>
</evidence>
<proteinExistence type="inferred from homology"/>
<keyword evidence="4 7" id="KW-1133">Transmembrane helix</keyword>
<evidence type="ECO:0000256" key="7">
    <source>
        <dbReference type="SAM" id="Phobius"/>
    </source>
</evidence>
<evidence type="ECO:0000313" key="9">
    <source>
        <dbReference type="EMBL" id="MFC4135040.1"/>
    </source>
</evidence>
<dbReference type="PANTHER" id="PTHR30572">
    <property type="entry name" value="MEMBRANE COMPONENT OF TRANSPORTER-RELATED"/>
    <property type="match status" value="1"/>
</dbReference>
<comment type="similarity">
    <text evidence="6">Belongs to the ABC-4 integral membrane protein family.</text>
</comment>
<protein>
    <submittedName>
        <fullName evidence="9">FtsX-like permease family protein</fullName>
    </submittedName>
</protein>
<keyword evidence="10" id="KW-1185">Reference proteome</keyword>
<accession>A0ABV8LWA7</accession>
<feature type="transmembrane region" description="Helical" evidence="7">
    <location>
        <begin position="380"/>
        <end position="398"/>
    </location>
</feature>
<evidence type="ECO:0000256" key="1">
    <source>
        <dbReference type="ARBA" id="ARBA00004651"/>
    </source>
</evidence>
<feature type="domain" description="ABC3 transporter permease C-terminal" evidence="8">
    <location>
        <begin position="242"/>
        <end position="363"/>
    </location>
</feature>
<dbReference type="PANTHER" id="PTHR30572:SF4">
    <property type="entry name" value="ABC TRANSPORTER PERMEASE YTRF"/>
    <property type="match status" value="1"/>
</dbReference>
<feature type="transmembrane region" description="Helical" evidence="7">
    <location>
        <begin position="463"/>
        <end position="484"/>
    </location>
</feature>
<feature type="transmembrane region" description="Helical" evidence="7">
    <location>
        <begin position="333"/>
        <end position="359"/>
    </location>
</feature>
<dbReference type="Pfam" id="PF02687">
    <property type="entry name" value="FtsX"/>
    <property type="match status" value="2"/>
</dbReference>
<comment type="subcellular location">
    <subcellularLocation>
        <location evidence="1">Cell membrane</location>
        <topology evidence="1">Multi-pass membrane protein</topology>
    </subcellularLocation>
</comment>
<keyword evidence="5 7" id="KW-0472">Membrane</keyword>
<evidence type="ECO:0000256" key="5">
    <source>
        <dbReference type="ARBA" id="ARBA00023136"/>
    </source>
</evidence>
<feature type="domain" description="ABC3 transporter permease C-terminal" evidence="8">
    <location>
        <begin position="677"/>
        <end position="790"/>
    </location>
</feature>
<keyword evidence="3 7" id="KW-0812">Transmembrane</keyword>
<feature type="transmembrane region" description="Helical" evidence="7">
    <location>
        <begin position="234"/>
        <end position="262"/>
    </location>
</feature>
<reference evidence="10" key="1">
    <citation type="journal article" date="2019" name="Int. J. Syst. Evol. Microbiol.">
        <title>The Global Catalogue of Microorganisms (GCM) 10K type strain sequencing project: providing services to taxonomists for standard genome sequencing and annotation.</title>
        <authorList>
            <consortium name="The Broad Institute Genomics Platform"/>
            <consortium name="The Broad Institute Genome Sequencing Center for Infectious Disease"/>
            <person name="Wu L."/>
            <person name="Ma J."/>
        </authorList>
    </citation>
    <scope>NUCLEOTIDE SEQUENCE [LARGE SCALE GENOMIC DNA]</scope>
    <source>
        <strain evidence="10">CGMCC 4.7289</strain>
    </source>
</reference>
<dbReference type="InterPro" id="IPR003838">
    <property type="entry name" value="ABC3_permease_C"/>
</dbReference>
<dbReference type="EMBL" id="JBHSAY010000020">
    <property type="protein sequence ID" value="MFC4135040.1"/>
    <property type="molecule type" value="Genomic_DNA"/>
</dbReference>
<dbReference type="InterPro" id="IPR050250">
    <property type="entry name" value="Macrolide_Exporter_MacB"/>
</dbReference>
<evidence type="ECO:0000313" key="10">
    <source>
        <dbReference type="Proteomes" id="UP001595816"/>
    </source>
</evidence>
<gene>
    <name evidence="9" type="ORF">ACFOZ4_30895</name>
</gene>
<evidence type="ECO:0000256" key="2">
    <source>
        <dbReference type="ARBA" id="ARBA00022475"/>
    </source>
</evidence>
<evidence type="ECO:0000256" key="6">
    <source>
        <dbReference type="ARBA" id="ARBA00038076"/>
    </source>
</evidence>
<dbReference type="RefSeq" id="WP_253762866.1">
    <property type="nucleotide sequence ID" value="NZ_JAMZDZ010000001.1"/>
</dbReference>
<evidence type="ECO:0000256" key="4">
    <source>
        <dbReference type="ARBA" id="ARBA00022989"/>
    </source>
</evidence>
<feature type="transmembrane region" description="Helical" evidence="7">
    <location>
        <begin position="718"/>
        <end position="749"/>
    </location>
</feature>
<sequence length="794" mass="80483">MIALASLRQRWRSLLGTVLTLTIAVAVLTICGLLLASAHPVSPGRYAAAPVLVRPIPPADPEAFTESRPWSAEDADALAARLSRIDGVRTTIAEHRFYAQLMQNGVPTGDAQDASGWSAAALGGYALREGRAPAGSAEAVVDSGLGIAPGSAVTLLTARGPETFTVSGTADGPGLWVSDELARDRASGVRLIGLLTTKAVDLEAVAALVGGDGQVLHGDGRAAVEPPADARTRWIGLQVLLAVSVLAAFVSVFIVASAFAFATRRRHRELALLRLLGALPRQVRRMIRAEVLLLGLAGGLAGVPVGLAVTAPVARWLVRTGFEPPTFTVAYRLWVPLAALAAGVLVALAGAVAAAWRAARVSPLDALRESALDDRPMSRLRWLAGLAALAVAVLFGVAATGASGPDLGSYALYAAMALTTAGSLLAPAILPPAVRLLTAPFARGRGATALLVRQHTRTAARRTASTAAPILLCVAFAVLVGGMVKTSTAAYGIGRVTDAGAAAVVVPAGTPGLSDAAVTAAGGLSTLPTFLYAGPEPLPAAGISPAEDTLFTVGTGDLPAIHRPAAGEASLVAAITTAFADQEGWTLGGSYPVTATDGRRYSVLVAAVLSDGPTPAGILLDRTVVRVLDPSALTTAVFRNQVGSELGGLGARELTGSAYARADADEDDRLVWVFTVILIGVSAGFGLLAVVNTMIMASAARAADLRLLRLSGATRTQVLGMLSAETSAVVLVGGGLGLGVALAALAALARGLSAQIGAPVPMTIPWGTLAATVGACLVLAVFSAGLPALSRRPA</sequence>
<organism evidence="9 10">
    <name type="scientific">Hamadaea flava</name>
    <dbReference type="NCBI Taxonomy" id="1742688"/>
    <lineage>
        <taxon>Bacteria</taxon>
        <taxon>Bacillati</taxon>
        <taxon>Actinomycetota</taxon>
        <taxon>Actinomycetes</taxon>
        <taxon>Micromonosporales</taxon>
        <taxon>Micromonosporaceae</taxon>
        <taxon>Hamadaea</taxon>
    </lineage>
</organism>
<feature type="transmembrane region" description="Helical" evidence="7">
    <location>
        <begin position="291"/>
        <end position="313"/>
    </location>
</feature>
<dbReference type="Proteomes" id="UP001595816">
    <property type="component" value="Unassembled WGS sequence"/>
</dbReference>
<evidence type="ECO:0000259" key="8">
    <source>
        <dbReference type="Pfam" id="PF02687"/>
    </source>
</evidence>
<feature type="transmembrane region" description="Helical" evidence="7">
    <location>
        <begin position="769"/>
        <end position="789"/>
    </location>
</feature>
<keyword evidence="2" id="KW-1003">Cell membrane</keyword>